<reference evidence="18" key="1">
    <citation type="submission" date="2015-07" db="EMBL/GenBank/DDBJ databases">
        <title>Near-Complete Genome Sequence of the Cellulolytic Bacterium Bacteroides (Pseudobacteroides) cellulosolvens ATCC 35603.</title>
        <authorList>
            <person name="Dassa B."/>
            <person name="Utturkar S.M."/>
            <person name="Klingeman D.M."/>
            <person name="Hurt R.A."/>
            <person name="Keller M."/>
            <person name="Xu J."/>
            <person name="Reddy Y.H.K."/>
            <person name="Borovok I."/>
            <person name="Grinberg I.R."/>
            <person name="Lamed R."/>
            <person name="Zhivin O."/>
            <person name="Bayer E.A."/>
            <person name="Brown S.D."/>
        </authorList>
    </citation>
    <scope>NUCLEOTIDE SEQUENCE [LARGE SCALE GENOMIC DNA]</scope>
    <source>
        <strain evidence="18">DSM 2933</strain>
    </source>
</reference>
<dbReference type="PROSITE" id="PS00211">
    <property type="entry name" value="ABC_TRANSPORTER_1"/>
    <property type="match status" value="1"/>
</dbReference>
<dbReference type="eggNOG" id="COG2274">
    <property type="taxonomic scope" value="Bacteria"/>
</dbReference>
<feature type="transmembrane region" description="Helical" evidence="13">
    <location>
        <begin position="393"/>
        <end position="418"/>
    </location>
</feature>
<dbReference type="EMBL" id="LGTC01000001">
    <property type="protein sequence ID" value="KNY25557.1"/>
    <property type="molecule type" value="Genomic_DNA"/>
</dbReference>
<evidence type="ECO:0000256" key="3">
    <source>
        <dbReference type="ARBA" id="ARBA00022475"/>
    </source>
</evidence>
<dbReference type="NCBIfam" id="TIGR01193">
    <property type="entry name" value="bacteriocin_ABC"/>
    <property type="match status" value="1"/>
</dbReference>
<evidence type="ECO:0000256" key="4">
    <source>
        <dbReference type="ARBA" id="ARBA00022670"/>
    </source>
</evidence>
<dbReference type="InterPro" id="IPR011527">
    <property type="entry name" value="ABC1_TM_dom"/>
</dbReference>
<evidence type="ECO:0000256" key="9">
    <source>
        <dbReference type="ARBA" id="ARBA00022840"/>
    </source>
</evidence>
<dbReference type="InterPro" id="IPR027417">
    <property type="entry name" value="P-loop_NTPase"/>
</dbReference>
<dbReference type="GO" id="GO:0015421">
    <property type="term" value="F:ABC-type oligopeptide transporter activity"/>
    <property type="evidence" value="ECO:0007669"/>
    <property type="project" value="TreeGrafter"/>
</dbReference>
<dbReference type="SUPFAM" id="SSF52540">
    <property type="entry name" value="P-loop containing nucleoside triphosphate hydrolases"/>
    <property type="match status" value="1"/>
</dbReference>
<dbReference type="GO" id="GO:0043214">
    <property type="term" value="F:ABC-type bacteriocin transporter activity"/>
    <property type="evidence" value="ECO:0007669"/>
    <property type="project" value="InterPro"/>
</dbReference>
<evidence type="ECO:0000256" key="7">
    <source>
        <dbReference type="ARBA" id="ARBA00022801"/>
    </source>
</evidence>
<feature type="domain" description="ABC transporter" evidence="14">
    <location>
        <begin position="492"/>
        <end position="725"/>
    </location>
</feature>
<dbReference type="CDD" id="cd02418">
    <property type="entry name" value="Peptidase_C39B"/>
    <property type="match status" value="1"/>
</dbReference>
<feature type="transmembrane region" description="Helical" evidence="13">
    <location>
        <begin position="285"/>
        <end position="307"/>
    </location>
</feature>
<dbReference type="FunFam" id="3.40.50.300:FF:000299">
    <property type="entry name" value="ABC transporter ATP-binding protein/permease"/>
    <property type="match status" value="1"/>
</dbReference>
<feature type="domain" description="Peptidase C39" evidence="16">
    <location>
        <begin position="18"/>
        <end position="144"/>
    </location>
</feature>
<dbReference type="PANTHER" id="PTHR43394:SF1">
    <property type="entry name" value="ATP-BINDING CASSETTE SUB-FAMILY B MEMBER 10, MITOCHONDRIAL"/>
    <property type="match status" value="1"/>
</dbReference>
<keyword evidence="10" id="KW-1278">Translocase</keyword>
<evidence type="ECO:0000259" key="15">
    <source>
        <dbReference type="PROSITE" id="PS50929"/>
    </source>
</evidence>
<dbReference type="Pfam" id="PF00664">
    <property type="entry name" value="ABC_membrane"/>
    <property type="match status" value="1"/>
</dbReference>
<evidence type="ECO:0000256" key="12">
    <source>
        <dbReference type="ARBA" id="ARBA00023136"/>
    </source>
</evidence>
<evidence type="ECO:0000313" key="18">
    <source>
        <dbReference type="Proteomes" id="UP000036923"/>
    </source>
</evidence>
<evidence type="ECO:0000256" key="13">
    <source>
        <dbReference type="SAM" id="Phobius"/>
    </source>
</evidence>
<evidence type="ECO:0000256" key="5">
    <source>
        <dbReference type="ARBA" id="ARBA00022692"/>
    </source>
</evidence>
<keyword evidence="2" id="KW-0813">Transport</keyword>
<protein>
    <submittedName>
        <fullName evidence="17">ABC-type bacteriocin transporter</fullName>
        <ecNumber evidence="17">3.6.3.44</ecNumber>
    </submittedName>
</protein>
<dbReference type="PROSITE" id="PS50929">
    <property type="entry name" value="ABC_TM1F"/>
    <property type="match status" value="1"/>
</dbReference>
<dbReference type="GO" id="GO:0006508">
    <property type="term" value="P:proteolysis"/>
    <property type="evidence" value="ECO:0007669"/>
    <property type="project" value="UniProtKB-KW"/>
</dbReference>
<evidence type="ECO:0000259" key="14">
    <source>
        <dbReference type="PROSITE" id="PS50893"/>
    </source>
</evidence>
<evidence type="ECO:0000256" key="10">
    <source>
        <dbReference type="ARBA" id="ARBA00022967"/>
    </source>
</evidence>
<keyword evidence="7 17" id="KW-0378">Hydrolase</keyword>
<evidence type="ECO:0000256" key="2">
    <source>
        <dbReference type="ARBA" id="ARBA00022448"/>
    </source>
</evidence>
<dbReference type="GO" id="GO:0008234">
    <property type="term" value="F:cysteine-type peptidase activity"/>
    <property type="evidence" value="ECO:0007669"/>
    <property type="project" value="UniProtKB-KW"/>
</dbReference>
<keyword evidence="5 13" id="KW-0812">Transmembrane</keyword>
<dbReference type="InterPro" id="IPR036640">
    <property type="entry name" value="ABC1_TM_sf"/>
</dbReference>
<dbReference type="EC" id="3.6.3.44" evidence="17"/>
<dbReference type="InterPro" id="IPR003593">
    <property type="entry name" value="AAA+_ATPase"/>
</dbReference>
<dbReference type="InterPro" id="IPR039421">
    <property type="entry name" value="Type_1_exporter"/>
</dbReference>
<dbReference type="InterPro" id="IPR005897">
    <property type="entry name" value="Pept_C39_ABC_bacteriocin"/>
</dbReference>
<keyword evidence="9" id="KW-0067">ATP-binding</keyword>
<dbReference type="GO" id="GO:0005524">
    <property type="term" value="F:ATP binding"/>
    <property type="evidence" value="ECO:0007669"/>
    <property type="project" value="UniProtKB-KW"/>
</dbReference>
<organism evidence="17 18">
    <name type="scientific">Pseudobacteroides cellulosolvens ATCC 35603 = DSM 2933</name>
    <dbReference type="NCBI Taxonomy" id="398512"/>
    <lineage>
        <taxon>Bacteria</taxon>
        <taxon>Bacillati</taxon>
        <taxon>Bacillota</taxon>
        <taxon>Clostridia</taxon>
        <taxon>Eubacteriales</taxon>
        <taxon>Oscillospiraceae</taxon>
        <taxon>Pseudobacteroides</taxon>
    </lineage>
</organism>
<feature type="transmembrane region" description="Helical" evidence="13">
    <location>
        <begin position="215"/>
        <end position="236"/>
    </location>
</feature>
<dbReference type="GO" id="GO:0016887">
    <property type="term" value="F:ATP hydrolysis activity"/>
    <property type="evidence" value="ECO:0007669"/>
    <property type="project" value="InterPro"/>
</dbReference>
<keyword evidence="6" id="KW-0547">Nucleotide-binding</keyword>
<dbReference type="Gene3D" id="3.40.50.300">
    <property type="entry name" value="P-loop containing nucleotide triphosphate hydrolases"/>
    <property type="match status" value="1"/>
</dbReference>
<dbReference type="Pfam" id="PF03412">
    <property type="entry name" value="Peptidase_C39"/>
    <property type="match status" value="1"/>
</dbReference>
<name>A0A0L6JJG3_9FIRM</name>
<proteinExistence type="predicted"/>
<keyword evidence="3" id="KW-1003">Cell membrane</keyword>
<dbReference type="InterPro" id="IPR017871">
    <property type="entry name" value="ABC_transporter-like_CS"/>
</dbReference>
<dbReference type="InterPro" id="IPR003439">
    <property type="entry name" value="ABC_transporter-like_ATP-bd"/>
</dbReference>
<dbReference type="Gene3D" id="3.90.70.10">
    <property type="entry name" value="Cysteine proteinases"/>
    <property type="match status" value="1"/>
</dbReference>
<feature type="transmembrane region" description="Helical" evidence="13">
    <location>
        <begin position="173"/>
        <end position="195"/>
    </location>
</feature>
<dbReference type="PROSITE" id="PS50893">
    <property type="entry name" value="ABC_TRANSPORTER_2"/>
    <property type="match status" value="1"/>
</dbReference>
<dbReference type="PANTHER" id="PTHR43394">
    <property type="entry name" value="ATP-DEPENDENT PERMEASE MDL1, MITOCHONDRIAL"/>
    <property type="match status" value="1"/>
</dbReference>
<keyword evidence="8" id="KW-0788">Thiol protease</keyword>
<dbReference type="GO" id="GO:0005886">
    <property type="term" value="C:plasma membrane"/>
    <property type="evidence" value="ECO:0007669"/>
    <property type="project" value="UniProtKB-SubCell"/>
</dbReference>
<dbReference type="InterPro" id="IPR005074">
    <property type="entry name" value="Peptidase_C39"/>
</dbReference>
<accession>A0A0L6JJG3</accession>
<keyword evidence="11 13" id="KW-1133">Transmembrane helix</keyword>
<evidence type="ECO:0000313" key="17">
    <source>
        <dbReference type="EMBL" id="KNY25557.1"/>
    </source>
</evidence>
<gene>
    <name evidence="17" type="ORF">Bccel_0817</name>
</gene>
<dbReference type="STRING" id="398512.Bccel_0817"/>
<dbReference type="Pfam" id="PF00005">
    <property type="entry name" value="ABC_tran"/>
    <property type="match status" value="1"/>
</dbReference>
<dbReference type="PROSITE" id="PS50990">
    <property type="entry name" value="PEPTIDASE_C39"/>
    <property type="match status" value="1"/>
</dbReference>
<keyword evidence="12 13" id="KW-0472">Membrane</keyword>
<evidence type="ECO:0000256" key="8">
    <source>
        <dbReference type="ARBA" id="ARBA00022807"/>
    </source>
</evidence>
<sequence>MILKKILNFAGRYPVVRQHDITDCGAACLASIVKYHGGNISIAKLRDYSGTGKEGTTGYGIVKALQRLGFTARGLRIDIEQLKKEEFPLIAHVIADHSGKKLEHYVVVYKIENDIITYMDPAKGIVKAKLSLFRDIYTGRILSFKPGELLNIKTENNKALFDLIISIVKVLKLPIFIIVLISFIFSGLGILSTYYMKYLFDTVIEKRMFNQLTYVSLFFIGIFIIQLLLGVIRSLMVTKLALKIDKELMLSYFKHVLRLPMSFFISRKDGEIISRFMDASKIREAISGITLTLSIDTVIAIAGGVILFMANRFLFYITLCILVLYAITVLCFIRPLRKINTLQMESNAVLTSHLVESLNGVETLKSFNALRKTDIVADTNFNDLIKKVYKGSILYSALTSITSAINGLGTILILWFGIIEISAGKMSTGDLLAFNSLLQYFLTPVRNLIDLSSEIQTAVAASNRLGEILEIEGEKYVDPERNVVPDNLCGNLNIDNITFRYGYKRPVIENLSLQIKAGEKIAIVGGSGSGKTTLARLIMNYYLPEKGTISIGGNNLRKIPLELIRKKIAFISQDVFLLSGTVKENIALGNPDASMEEVIEASKLSNCHEFIEKLHLKYETHIEENGSNLSGGQRQRIAIARAFLLHPDVLIMDEATSNLDTITEEAISNTLDLFEGKVTRIVIAHRLSTIKRCQRIFVLENGRISESGTHDELLANNGLYASMFE</sequence>
<dbReference type="Gene3D" id="1.20.1560.10">
    <property type="entry name" value="ABC transporter type 1, transmembrane domain"/>
    <property type="match status" value="1"/>
</dbReference>
<keyword evidence="18" id="KW-1185">Reference proteome</keyword>
<feature type="transmembrane region" description="Helical" evidence="13">
    <location>
        <begin position="313"/>
        <end position="333"/>
    </location>
</feature>
<evidence type="ECO:0000256" key="1">
    <source>
        <dbReference type="ARBA" id="ARBA00004651"/>
    </source>
</evidence>
<dbReference type="SUPFAM" id="SSF90123">
    <property type="entry name" value="ABC transporter transmembrane region"/>
    <property type="match status" value="1"/>
</dbReference>
<dbReference type="PATRIC" id="fig|398512.5.peg.851"/>
<dbReference type="Proteomes" id="UP000036923">
    <property type="component" value="Unassembled WGS sequence"/>
</dbReference>
<evidence type="ECO:0000259" key="16">
    <source>
        <dbReference type="PROSITE" id="PS50990"/>
    </source>
</evidence>
<evidence type="ECO:0000256" key="6">
    <source>
        <dbReference type="ARBA" id="ARBA00022741"/>
    </source>
</evidence>
<keyword evidence="4" id="KW-0645">Protease</keyword>
<dbReference type="RefSeq" id="WP_242853111.1">
    <property type="nucleotide sequence ID" value="NZ_JQKC01000014.1"/>
</dbReference>
<dbReference type="AlphaFoldDB" id="A0A0L6JJG3"/>
<comment type="caution">
    <text evidence="17">The sequence shown here is derived from an EMBL/GenBank/DDBJ whole genome shotgun (WGS) entry which is preliminary data.</text>
</comment>
<comment type="subcellular location">
    <subcellularLocation>
        <location evidence="1">Cell membrane</location>
        <topology evidence="1">Multi-pass membrane protein</topology>
    </subcellularLocation>
</comment>
<dbReference type="SMART" id="SM00382">
    <property type="entry name" value="AAA"/>
    <property type="match status" value="1"/>
</dbReference>
<dbReference type="CDD" id="cd18570">
    <property type="entry name" value="ABC_6TM_PCAT1_LagD_like"/>
    <property type="match status" value="1"/>
</dbReference>
<evidence type="ECO:0000256" key="11">
    <source>
        <dbReference type="ARBA" id="ARBA00022989"/>
    </source>
</evidence>
<feature type="domain" description="ABC transmembrane type-1" evidence="15">
    <location>
        <begin position="176"/>
        <end position="457"/>
    </location>
</feature>